<evidence type="ECO:0000256" key="1">
    <source>
        <dbReference type="SAM" id="MobiDB-lite"/>
    </source>
</evidence>
<dbReference type="AlphaFoldDB" id="A0A3L6QT07"/>
<evidence type="ECO:0000313" key="3">
    <source>
        <dbReference type="Proteomes" id="UP000275267"/>
    </source>
</evidence>
<dbReference type="EMBL" id="PQIB02000011">
    <property type="protein sequence ID" value="RLM86546.1"/>
    <property type="molecule type" value="Genomic_DNA"/>
</dbReference>
<feature type="compositionally biased region" description="Basic residues" evidence="1">
    <location>
        <begin position="1"/>
        <end position="10"/>
    </location>
</feature>
<evidence type="ECO:0000313" key="2">
    <source>
        <dbReference type="EMBL" id="RLM86546.1"/>
    </source>
</evidence>
<feature type="region of interest" description="Disordered" evidence="1">
    <location>
        <begin position="1"/>
        <end position="23"/>
    </location>
</feature>
<protein>
    <submittedName>
        <fullName evidence="2">Actin-like protein ARP8</fullName>
    </submittedName>
</protein>
<organism evidence="2 3">
    <name type="scientific">Panicum miliaceum</name>
    <name type="common">Proso millet</name>
    <name type="synonym">Broomcorn millet</name>
    <dbReference type="NCBI Taxonomy" id="4540"/>
    <lineage>
        <taxon>Eukaryota</taxon>
        <taxon>Viridiplantae</taxon>
        <taxon>Streptophyta</taxon>
        <taxon>Embryophyta</taxon>
        <taxon>Tracheophyta</taxon>
        <taxon>Spermatophyta</taxon>
        <taxon>Magnoliopsida</taxon>
        <taxon>Liliopsida</taxon>
        <taxon>Poales</taxon>
        <taxon>Poaceae</taxon>
        <taxon>PACMAD clade</taxon>
        <taxon>Panicoideae</taxon>
        <taxon>Panicodae</taxon>
        <taxon>Paniceae</taxon>
        <taxon>Panicinae</taxon>
        <taxon>Panicum</taxon>
        <taxon>Panicum sect. Panicum</taxon>
    </lineage>
</organism>
<feature type="compositionally biased region" description="Basic and acidic residues" evidence="1">
    <location>
        <begin position="94"/>
        <end position="103"/>
    </location>
</feature>
<sequence length="122" mass="13657">MPPRSSKHRGSSSFAPLVDDPPLCAPSYTPSSSRCWGNGSMVKGVLRSIFCMCKTMVREVNENRRDIIEMKSEMGLPCDPHHELPEFDDPYAEWDAKDAQAAREEEEPTPAPPTRPSRTAPR</sequence>
<keyword evidence="3" id="KW-1185">Reference proteome</keyword>
<comment type="caution">
    <text evidence="2">The sequence shown here is derived from an EMBL/GenBank/DDBJ whole genome shotgun (WGS) entry which is preliminary data.</text>
</comment>
<accession>A0A3L6QT07</accession>
<gene>
    <name evidence="2" type="ORF">C2845_PM04G11710</name>
</gene>
<proteinExistence type="predicted"/>
<reference evidence="3" key="1">
    <citation type="journal article" date="2019" name="Nat. Commun.">
        <title>The genome of broomcorn millet.</title>
        <authorList>
            <person name="Zou C."/>
            <person name="Miki D."/>
            <person name="Li D."/>
            <person name="Tang Q."/>
            <person name="Xiao L."/>
            <person name="Rajput S."/>
            <person name="Deng P."/>
            <person name="Jia W."/>
            <person name="Huang R."/>
            <person name="Zhang M."/>
            <person name="Sun Y."/>
            <person name="Hu J."/>
            <person name="Fu X."/>
            <person name="Schnable P.S."/>
            <person name="Li F."/>
            <person name="Zhang H."/>
            <person name="Feng B."/>
            <person name="Zhu X."/>
            <person name="Liu R."/>
            <person name="Schnable J.C."/>
            <person name="Zhu J.-K."/>
            <person name="Zhang H."/>
        </authorList>
    </citation>
    <scope>NUCLEOTIDE SEQUENCE [LARGE SCALE GENOMIC DNA]</scope>
</reference>
<name>A0A3L6QT07_PANMI</name>
<feature type="region of interest" description="Disordered" evidence="1">
    <location>
        <begin position="75"/>
        <end position="122"/>
    </location>
</feature>
<dbReference type="Proteomes" id="UP000275267">
    <property type="component" value="Unassembled WGS sequence"/>
</dbReference>